<evidence type="ECO:0000259" key="14">
    <source>
        <dbReference type="Pfam" id="PF02852"/>
    </source>
</evidence>
<evidence type="ECO:0000256" key="4">
    <source>
        <dbReference type="ARBA" id="ARBA00016961"/>
    </source>
</evidence>
<keyword evidence="5" id="KW-0963">Cytoplasm</keyword>
<feature type="domain" description="FAD/NAD(P)-binding" evidence="15">
    <location>
        <begin position="5"/>
        <end position="322"/>
    </location>
</feature>
<dbReference type="InterPro" id="IPR001100">
    <property type="entry name" value="Pyr_nuc-diS_OxRdtase"/>
</dbReference>
<evidence type="ECO:0000256" key="9">
    <source>
        <dbReference type="ARBA" id="ARBA00023027"/>
    </source>
</evidence>
<dbReference type="PRINTS" id="PR00411">
    <property type="entry name" value="PNDRDTASEI"/>
</dbReference>
<evidence type="ECO:0000256" key="5">
    <source>
        <dbReference type="ARBA" id="ARBA00022490"/>
    </source>
</evidence>
<proteinExistence type="inferred from homology"/>
<dbReference type="InterPro" id="IPR036188">
    <property type="entry name" value="FAD/NAD-bd_sf"/>
</dbReference>
<evidence type="ECO:0000256" key="1">
    <source>
        <dbReference type="ARBA" id="ARBA00004496"/>
    </source>
</evidence>
<evidence type="ECO:0000313" key="17">
    <source>
        <dbReference type="Proteomes" id="UP001595833"/>
    </source>
</evidence>
<evidence type="ECO:0000256" key="2">
    <source>
        <dbReference type="ARBA" id="ARBA00007532"/>
    </source>
</evidence>
<dbReference type="SUPFAM" id="SSF55424">
    <property type="entry name" value="FAD/NAD-linked reductases, dimerisation (C-terminal) domain"/>
    <property type="match status" value="1"/>
</dbReference>
<dbReference type="InterPro" id="IPR004099">
    <property type="entry name" value="Pyr_nucl-diS_OxRdtase_dimer"/>
</dbReference>
<dbReference type="Gene3D" id="3.50.50.60">
    <property type="entry name" value="FAD/NAD(P)-binding domain"/>
    <property type="match status" value="2"/>
</dbReference>
<dbReference type="PIRSF" id="PIRSF000350">
    <property type="entry name" value="Mercury_reductase_MerA"/>
    <property type="match status" value="1"/>
</dbReference>
<sequence length="461" mass="49712">MSAHFDVVVLGAGPGGYVAAIRAAQLGLKTAVIEERYWGGVCLNVGCIPSKALLRNAELAHVFTHERKTYGIQVEGSVKFDFGAAFDRSRKVADGRVKGVHFLMKKNNITEINGWGTFVDANTIRVGDDTITFEHAIIAAGATTRLLPGTALSDRVVTYEEQILTKELPESIVIAGAGAIGVEFAYVLHNYGVKVTIVEFLDRVVPLEDVEVSTELAKRYKRLGIDVRTSTRVESIDDTGSKVRVTVSKDGEQEVLEADKVMQAIGFQPRVEGYGLENTGVELTERGAVAVDGRGRTNVSNIYAIGDVTAKLMLAHTAESMGIIAAETIAGAETMELDFVMIPRATYCQPQIASFGYTEAQAREKGFDVRVAKFPFTANGKAHGLGDSTGFVKLISDAEHGELLGGHLIGPDVTELLPELTLAQQWDLTVHEVARNVHAHPTLSEAVKEAVHGLAGHMINF</sequence>
<comment type="miscellaneous">
    <text evidence="13">The active site is a redox-active disulfide bond.</text>
</comment>
<evidence type="ECO:0000256" key="12">
    <source>
        <dbReference type="ARBA" id="ARBA00049187"/>
    </source>
</evidence>
<keyword evidence="10" id="KW-1015">Disulfide bond</keyword>
<dbReference type="InterPro" id="IPR012999">
    <property type="entry name" value="Pyr_OxRdtase_I_AS"/>
</dbReference>
<dbReference type="PANTHER" id="PTHR22912:SF217">
    <property type="entry name" value="DIHYDROLIPOYL DEHYDROGENASE"/>
    <property type="match status" value="1"/>
</dbReference>
<comment type="cofactor">
    <cofactor evidence="13">
        <name>FAD</name>
        <dbReference type="ChEBI" id="CHEBI:57692"/>
    </cofactor>
    <text evidence="13">Binds 1 FAD per subunit.</text>
</comment>
<keyword evidence="17" id="KW-1185">Reference proteome</keyword>
<dbReference type="Pfam" id="PF07992">
    <property type="entry name" value="Pyr_redox_2"/>
    <property type="match status" value="1"/>
</dbReference>
<dbReference type="NCBIfam" id="TIGR01350">
    <property type="entry name" value="lipoamide_DH"/>
    <property type="match status" value="1"/>
</dbReference>
<gene>
    <name evidence="16" type="primary">lpdA</name>
    <name evidence="16" type="ORF">ACFPFM_05415</name>
</gene>
<dbReference type="PANTHER" id="PTHR22912">
    <property type="entry name" value="DISULFIDE OXIDOREDUCTASE"/>
    <property type="match status" value="1"/>
</dbReference>
<evidence type="ECO:0000256" key="8">
    <source>
        <dbReference type="ARBA" id="ARBA00023002"/>
    </source>
</evidence>
<accession>A0ABV9XSV5</accession>
<evidence type="ECO:0000256" key="6">
    <source>
        <dbReference type="ARBA" id="ARBA00022630"/>
    </source>
</evidence>
<organism evidence="16 17">
    <name type="scientific">Saccharothrix xinjiangensis</name>
    <dbReference type="NCBI Taxonomy" id="204798"/>
    <lineage>
        <taxon>Bacteria</taxon>
        <taxon>Bacillati</taxon>
        <taxon>Actinomycetota</taxon>
        <taxon>Actinomycetes</taxon>
        <taxon>Pseudonocardiales</taxon>
        <taxon>Pseudonocardiaceae</taxon>
        <taxon>Saccharothrix</taxon>
    </lineage>
</organism>
<evidence type="ECO:0000256" key="7">
    <source>
        <dbReference type="ARBA" id="ARBA00022827"/>
    </source>
</evidence>
<reference evidence="17" key="1">
    <citation type="journal article" date="2019" name="Int. J. Syst. Evol. Microbiol.">
        <title>The Global Catalogue of Microorganisms (GCM) 10K type strain sequencing project: providing services to taxonomists for standard genome sequencing and annotation.</title>
        <authorList>
            <consortium name="The Broad Institute Genomics Platform"/>
            <consortium name="The Broad Institute Genome Sequencing Center for Infectious Disease"/>
            <person name="Wu L."/>
            <person name="Ma J."/>
        </authorList>
    </citation>
    <scope>NUCLEOTIDE SEQUENCE [LARGE SCALE GENOMIC DNA]</scope>
    <source>
        <strain evidence="17">KCTC 12848</strain>
    </source>
</reference>
<dbReference type="PRINTS" id="PR00368">
    <property type="entry name" value="FADPNR"/>
</dbReference>
<protein>
    <recommendedName>
        <fullName evidence="4 13">Dihydrolipoyl dehydrogenase</fullName>
        <ecNumber evidence="3 13">1.8.1.4</ecNumber>
    </recommendedName>
</protein>
<dbReference type="InterPro" id="IPR016156">
    <property type="entry name" value="FAD/NAD-linked_Rdtase_dimer_sf"/>
</dbReference>
<dbReference type="SUPFAM" id="SSF51905">
    <property type="entry name" value="FAD/NAD(P)-binding domain"/>
    <property type="match status" value="1"/>
</dbReference>
<evidence type="ECO:0000256" key="13">
    <source>
        <dbReference type="RuleBase" id="RU003692"/>
    </source>
</evidence>
<dbReference type="Proteomes" id="UP001595833">
    <property type="component" value="Unassembled WGS sequence"/>
</dbReference>
<dbReference type="Gene3D" id="3.30.390.30">
    <property type="match status" value="1"/>
</dbReference>
<evidence type="ECO:0000256" key="10">
    <source>
        <dbReference type="ARBA" id="ARBA00023157"/>
    </source>
</evidence>
<evidence type="ECO:0000313" key="16">
    <source>
        <dbReference type="EMBL" id="MFC5053196.1"/>
    </source>
</evidence>
<dbReference type="GO" id="GO:0004148">
    <property type="term" value="F:dihydrolipoyl dehydrogenase (NADH) activity"/>
    <property type="evidence" value="ECO:0007669"/>
    <property type="project" value="UniProtKB-EC"/>
</dbReference>
<dbReference type="Pfam" id="PF02852">
    <property type="entry name" value="Pyr_redox_dim"/>
    <property type="match status" value="1"/>
</dbReference>
<dbReference type="InterPro" id="IPR023753">
    <property type="entry name" value="FAD/NAD-binding_dom"/>
</dbReference>
<keyword evidence="8 13" id="KW-0560">Oxidoreductase</keyword>
<keyword evidence="6 13" id="KW-0285">Flavoprotein</keyword>
<keyword evidence="9 13" id="KW-0520">NAD</keyword>
<dbReference type="EMBL" id="JBHSJB010000005">
    <property type="protein sequence ID" value="MFC5053196.1"/>
    <property type="molecule type" value="Genomic_DNA"/>
</dbReference>
<comment type="catalytic activity">
    <reaction evidence="12 13">
        <text>N(6)-[(R)-dihydrolipoyl]-L-lysyl-[protein] + NAD(+) = N(6)-[(R)-lipoyl]-L-lysyl-[protein] + NADH + H(+)</text>
        <dbReference type="Rhea" id="RHEA:15045"/>
        <dbReference type="Rhea" id="RHEA-COMP:10474"/>
        <dbReference type="Rhea" id="RHEA-COMP:10475"/>
        <dbReference type="ChEBI" id="CHEBI:15378"/>
        <dbReference type="ChEBI" id="CHEBI:57540"/>
        <dbReference type="ChEBI" id="CHEBI:57945"/>
        <dbReference type="ChEBI" id="CHEBI:83099"/>
        <dbReference type="ChEBI" id="CHEBI:83100"/>
        <dbReference type="EC" id="1.8.1.4"/>
    </reaction>
</comment>
<comment type="similarity">
    <text evidence="2 13">Belongs to the class-I pyridine nucleotide-disulfide oxidoreductase family.</text>
</comment>
<evidence type="ECO:0000259" key="15">
    <source>
        <dbReference type="Pfam" id="PF07992"/>
    </source>
</evidence>
<dbReference type="EC" id="1.8.1.4" evidence="3 13"/>
<dbReference type="PROSITE" id="PS00076">
    <property type="entry name" value="PYRIDINE_REDOX_1"/>
    <property type="match status" value="1"/>
</dbReference>
<evidence type="ECO:0000256" key="11">
    <source>
        <dbReference type="ARBA" id="ARBA00023284"/>
    </source>
</evidence>
<dbReference type="InterPro" id="IPR050151">
    <property type="entry name" value="Class-I_Pyr_Nuc-Dis_Oxidored"/>
</dbReference>
<keyword evidence="7 13" id="KW-0274">FAD</keyword>
<dbReference type="InterPro" id="IPR006258">
    <property type="entry name" value="Lipoamide_DH"/>
</dbReference>
<feature type="domain" description="Pyridine nucleotide-disulphide oxidoreductase dimerisation" evidence="14">
    <location>
        <begin position="342"/>
        <end position="450"/>
    </location>
</feature>
<keyword evidence="11 13" id="KW-0676">Redox-active center</keyword>
<evidence type="ECO:0000256" key="3">
    <source>
        <dbReference type="ARBA" id="ARBA00012608"/>
    </source>
</evidence>
<dbReference type="RefSeq" id="WP_344041307.1">
    <property type="nucleotide sequence ID" value="NZ_BAAAKE010000028.1"/>
</dbReference>
<name>A0ABV9XSV5_9PSEU</name>
<comment type="caution">
    <text evidence="16">The sequence shown here is derived from an EMBL/GenBank/DDBJ whole genome shotgun (WGS) entry which is preliminary data.</text>
</comment>
<comment type="subcellular location">
    <subcellularLocation>
        <location evidence="1">Cytoplasm</location>
    </subcellularLocation>
</comment>